<dbReference type="Proteomes" id="UP000542742">
    <property type="component" value="Unassembled WGS sequence"/>
</dbReference>
<dbReference type="RefSeq" id="WP_184953835.1">
    <property type="nucleotide sequence ID" value="NZ_BOMC01000067.1"/>
</dbReference>
<name>A0A7W7G432_9ACTN</name>
<evidence type="ECO:0000313" key="1">
    <source>
        <dbReference type="EMBL" id="MBB4695497.1"/>
    </source>
</evidence>
<proteinExistence type="predicted"/>
<dbReference type="AlphaFoldDB" id="A0A7W7G432"/>
<dbReference type="EMBL" id="JACHMF010000001">
    <property type="protein sequence ID" value="MBB4695497.1"/>
    <property type="molecule type" value="Genomic_DNA"/>
</dbReference>
<accession>A0A7W7G432</accession>
<evidence type="ECO:0000313" key="2">
    <source>
        <dbReference type="Proteomes" id="UP000542742"/>
    </source>
</evidence>
<protein>
    <submittedName>
        <fullName evidence="1">Uncharacterized protein</fullName>
    </submittedName>
</protein>
<comment type="caution">
    <text evidence="1">The sequence shown here is derived from an EMBL/GenBank/DDBJ whole genome shotgun (WGS) entry which is preliminary data.</text>
</comment>
<reference evidence="1 2" key="1">
    <citation type="submission" date="2020-08" db="EMBL/GenBank/DDBJ databases">
        <title>Sequencing the genomes of 1000 actinobacteria strains.</title>
        <authorList>
            <person name="Klenk H.-P."/>
        </authorList>
    </citation>
    <scope>NUCLEOTIDE SEQUENCE [LARGE SCALE GENOMIC DNA]</scope>
    <source>
        <strain evidence="1 2">DSM 45518</strain>
    </source>
</reference>
<sequence length="111" mass="12572">MRDELDHPVVVHGDCHRVYEPLERRLDEVHADRPRAVEAFELGTLLGEREVALADVATLLGLPDIEAEHLMDDLVDAHLLQPVGFRRYRYLGVARRLAQRRLAARTTTAGV</sequence>
<gene>
    <name evidence="1" type="ORF">BKA14_005645</name>
</gene>
<organism evidence="1 2">
    <name type="scientific">Paractinoplanes abujensis</name>
    <dbReference type="NCBI Taxonomy" id="882441"/>
    <lineage>
        <taxon>Bacteria</taxon>
        <taxon>Bacillati</taxon>
        <taxon>Actinomycetota</taxon>
        <taxon>Actinomycetes</taxon>
        <taxon>Micromonosporales</taxon>
        <taxon>Micromonosporaceae</taxon>
        <taxon>Paractinoplanes</taxon>
    </lineage>
</organism>
<keyword evidence="2" id="KW-1185">Reference proteome</keyword>